<dbReference type="InterPro" id="IPR044514">
    <property type="entry name" value="VIN3-like"/>
</dbReference>
<organism evidence="3 4">
    <name type="scientific">Kingdonia uniflora</name>
    <dbReference type="NCBI Taxonomy" id="39325"/>
    <lineage>
        <taxon>Eukaryota</taxon>
        <taxon>Viridiplantae</taxon>
        <taxon>Streptophyta</taxon>
        <taxon>Embryophyta</taxon>
        <taxon>Tracheophyta</taxon>
        <taxon>Spermatophyta</taxon>
        <taxon>Magnoliopsida</taxon>
        <taxon>Ranunculales</taxon>
        <taxon>Circaeasteraceae</taxon>
        <taxon>Kingdonia</taxon>
    </lineage>
</organism>
<dbReference type="Pfam" id="PF23380">
    <property type="entry name" value="VIN3_C"/>
    <property type="match status" value="1"/>
</dbReference>
<dbReference type="GO" id="GO:0010048">
    <property type="term" value="P:vernalization response"/>
    <property type="evidence" value="ECO:0007669"/>
    <property type="project" value="InterPro"/>
</dbReference>
<dbReference type="PANTHER" id="PTHR46286:SF2">
    <property type="entry name" value="VIN3-LIKE PROTEIN 2"/>
    <property type="match status" value="1"/>
</dbReference>
<dbReference type="GO" id="GO:0040029">
    <property type="term" value="P:epigenetic regulation of gene expression"/>
    <property type="evidence" value="ECO:0007669"/>
    <property type="project" value="InterPro"/>
</dbReference>
<dbReference type="SUPFAM" id="SSF143791">
    <property type="entry name" value="DUSP-like"/>
    <property type="match status" value="1"/>
</dbReference>
<keyword evidence="4" id="KW-1185">Reference proteome</keyword>
<dbReference type="InterPro" id="IPR056990">
    <property type="entry name" value="VIN3-like_C"/>
</dbReference>
<dbReference type="PANTHER" id="PTHR46286">
    <property type="entry name" value="VIN3-LIKE PROTEIN 2-RELATED"/>
    <property type="match status" value="1"/>
</dbReference>
<gene>
    <name evidence="3" type="ORF">GIB67_011278</name>
</gene>
<dbReference type="AlphaFoldDB" id="A0A7J7MNT4"/>
<dbReference type="InterPro" id="IPR035927">
    <property type="entry name" value="DUSP-like_sf"/>
</dbReference>
<evidence type="ECO:0000259" key="2">
    <source>
        <dbReference type="Pfam" id="PF23380"/>
    </source>
</evidence>
<evidence type="ECO:0000259" key="1">
    <source>
        <dbReference type="Pfam" id="PF06337"/>
    </source>
</evidence>
<dbReference type="Gene3D" id="3.30.2230.10">
    <property type="entry name" value="DUSP-like"/>
    <property type="match status" value="1"/>
</dbReference>
<proteinExistence type="predicted"/>
<dbReference type="GO" id="GO:0004843">
    <property type="term" value="F:cysteine-type deubiquitinase activity"/>
    <property type="evidence" value="ECO:0007669"/>
    <property type="project" value="InterPro"/>
</dbReference>
<evidence type="ECO:0000313" key="3">
    <source>
        <dbReference type="EMBL" id="KAF6156477.1"/>
    </source>
</evidence>
<protein>
    <submittedName>
        <fullName evidence="3">Uncharacterized protein</fullName>
    </submittedName>
</protein>
<dbReference type="InterPro" id="IPR006615">
    <property type="entry name" value="Pept_C19_DUSP"/>
</dbReference>
<evidence type="ECO:0000313" key="4">
    <source>
        <dbReference type="Proteomes" id="UP000541444"/>
    </source>
</evidence>
<dbReference type="OrthoDB" id="600557at2759"/>
<dbReference type="Proteomes" id="UP000541444">
    <property type="component" value="Unassembled WGS sequence"/>
</dbReference>
<comment type="caution">
    <text evidence="3">The sequence shown here is derived from an EMBL/GenBank/DDBJ whole genome shotgun (WGS) entry which is preliminary data.</text>
</comment>
<name>A0A7J7MNT4_9MAGN</name>
<feature type="domain" description="DUSP" evidence="1">
    <location>
        <begin position="177"/>
        <end position="212"/>
    </location>
</feature>
<dbReference type="Pfam" id="PF06337">
    <property type="entry name" value="DUSP"/>
    <property type="match status" value="1"/>
</dbReference>
<reference evidence="3 4" key="1">
    <citation type="journal article" date="2020" name="IScience">
        <title>Genome Sequencing of the Endangered Kingdonia uniflora (Circaeasteraceae, Ranunculales) Reveals Potential Mechanisms of Evolutionary Specialization.</title>
        <authorList>
            <person name="Sun Y."/>
            <person name="Deng T."/>
            <person name="Zhang A."/>
            <person name="Moore M.J."/>
            <person name="Landis J.B."/>
            <person name="Lin N."/>
            <person name="Zhang H."/>
            <person name="Zhang X."/>
            <person name="Huang J."/>
            <person name="Zhang X."/>
            <person name="Sun H."/>
            <person name="Wang H."/>
        </authorList>
    </citation>
    <scope>NUCLEOTIDE SEQUENCE [LARGE SCALE GENOMIC DNA]</scope>
    <source>
        <strain evidence="3">TB1705</strain>
        <tissue evidence="3">Leaf</tissue>
    </source>
</reference>
<feature type="domain" description="VIN3-like C-terminal" evidence="2">
    <location>
        <begin position="93"/>
        <end position="165"/>
    </location>
</feature>
<dbReference type="EMBL" id="JACGCM010001329">
    <property type="protein sequence ID" value="KAF6156477.1"/>
    <property type="molecule type" value="Genomic_DNA"/>
</dbReference>
<sequence length="286" mass="32747">MKSTIGNLMVSDIVGPKKHSLEGQPVEEMNIDNGLNHTKKKDEIVPFRHSGPDANPITPCKMEILRDKCCNYCKKRSEASCEVEHIKDGSTDGEYEHFLKMIRQLECEGHIEKSFRVKFLTCYSLRANSEDKRVVKVFVDTFTNDPSCLTGQLVDTFMEKISRKRPLPVRVKVMIWSIRTLMEGCDYVLAPQEVWKKLHYWYKGGPALPRGMIQQSSQIRSFSVEVYLLRLQLTDARDNNQFVIHISEKVHFDCIYRGIGALSSRESKLLAGNHSIALAIQLTYCS</sequence>
<accession>A0A7J7MNT4</accession>